<feature type="compositionally biased region" description="Basic and acidic residues" evidence="2">
    <location>
        <begin position="113"/>
        <end position="122"/>
    </location>
</feature>
<dbReference type="InterPro" id="IPR018247">
    <property type="entry name" value="EF_Hand_1_Ca_BS"/>
</dbReference>
<feature type="region of interest" description="Disordered" evidence="2">
    <location>
        <begin position="39"/>
        <end position="155"/>
    </location>
</feature>
<feature type="compositionally biased region" description="Basic residues" evidence="2">
    <location>
        <begin position="68"/>
        <end position="78"/>
    </location>
</feature>
<dbReference type="CDD" id="cd00051">
    <property type="entry name" value="EFh"/>
    <property type="match status" value="1"/>
</dbReference>
<feature type="compositionally biased region" description="Basic and acidic residues" evidence="2">
    <location>
        <begin position="143"/>
        <end position="155"/>
    </location>
</feature>
<dbReference type="GeneID" id="105054010"/>
<evidence type="ECO:0000313" key="5">
    <source>
        <dbReference type="RefSeq" id="XP_010933681.1"/>
    </source>
</evidence>
<feature type="compositionally biased region" description="Polar residues" evidence="2">
    <location>
        <begin position="184"/>
        <end position="194"/>
    </location>
</feature>
<evidence type="ECO:0000256" key="1">
    <source>
        <dbReference type="ARBA" id="ARBA00022837"/>
    </source>
</evidence>
<dbReference type="KEGG" id="egu:105054010"/>
<evidence type="ECO:0000256" key="2">
    <source>
        <dbReference type="SAM" id="MobiDB-lite"/>
    </source>
</evidence>
<feature type="region of interest" description="Disordered" evidence="2">
    <location>
        <begin position="1"/>
        <end position="25"/>
    </location>
</feature>
<sequence>MEGDKASSPEISSPEEGRSEGISEYERQRLSRIKENRARLEALGLPQLASSLIGSLSERRRPGEDGKGKKKAKKRKGVGRSSADDEDDEEYRPSDEDNEEEEEEDVESSSSSEEEKEKDKRRPSGSRRKGKKRISLNATKLRKSLDGEGDMKKSDDFIDDDVAIKQAIALSLGEAMEESGVAGFSQNSGTNIADSSPHGKKDRTSLQETVGKRKNKKLSKSRVQLSEDEVVAYFFSFDEVGKGHITVRDLQRMAIAHDFTWTDSEVANMIHCFDSNGDGKLSLDDFRTIVSRCNMMQEPEEC</sequence>
<dbReference type="SMART" id="SM00054">
    <property type="entry name" value="EFh"/>
    <property type="match status" value="2"/>
</dbReference>
<name>A0A6I9RWX4_ELAGV</name>
<reference evidence="5" key="1">
    <citation type="submission" date="2025-08" db="UniProtKB">
        <authorList>
            <consortium name="RefSeq"/>
        </authorList>
    </citation>
    <scope>IDENTIFICATION</scope>
</reference>
<keyword evidence="1" id="KW-0106">Calcium</keyword>
<dbReference type="RefSeq" id="XP_010933681.1">
    <property type="nucleotide sequence ID" value="XM_010935379.2"/>
</dbReference>
<feature type="compositionally biased region" description="Basic and acidic residues" evidence="2">
    <location>
        <begin position="15"/>
        <end position="25"/>
    </location>
</feature>
<feature type="region of interest" description="Disordered" evidence="2">
    <location>
        <begin position="181"/>
        <end position="218"/>
    </location>
</feature>
<dbReference type="InterPro" id="IPR011992">
    <property type="entry name" value="EF-hand-dom_pair"/>
</dbReference>
<dbReference type="FunCoup" id="A0A6I9RWX4">
    <property type="interactions" value="1520"/>
</dbReference>
<feature type="compositionally biased region" description="Basic residues" evidence="2">
    <location>
        <begin position="123"/>
        <end position="134"/>
    </location>
</feature>
<dbReference type="Pfam" id="PF13499">
    <property type="entry name" value="EF-hand_7"/>
    <property type="match status" value="1"/>
</dbReference>
<dbReference type="SUPFAM" id="SSF47473">
    <property type="entry name" value="EF-hand"/>
    <property type="match status" value="1"/>
</dbReference>
<evidence type="ECO:0000313" key="4">
    <source>
        <dbReference type="Proteomes" id="UP000504607"/>
    </source>
</evidence>
<proteinExistence type="predicted"/>
<dbReference type="GO" id="GO:0005509">
    <property type="term" value="F:calcium ion binding"/>
    <property type="evidence" value="ECO:0007669"/>
    <property type="project" value="InterPro"/>
</dbReference>
<organism evidence="4 5">
    <name type="scientific">Elaeis guineensis var. tenera</name>
    <name type="common">Oil palm</name>
    <dbReference type="NCBI Taxonomy" id="51953"/>
    <lineage>
        <taxon>Eukaryota</taxon>
        <taxon>Viridiplantae</taxon>
        <taxon>Streptophyta</taxon>
        <taxon>Embryophyta</taxon>
        <taxon>Tracheophyta</taxon>
        <taxon>Spermatophyta</taxon>
        <taxon>Magnoliopsida</taxon>
        <taxon>Liliopsida</taxon>
        <taxon>Arecaceae</taxon>
        <taxon>Arecoideae</taxon>
        <taxon>Cocoseae</taxon>
        <taxon>Elaeidinae</taxon>
        <taxon>Elaeis</taxon>
    </lineage>
</organism>
<accession>A0A6I9RWX4</accession>
<dbReference type="InterPro" id="IPR002048">
    <property type="entry name" value="EF_hand_dom"/>
</dbReference>
<dbReference type="Proteomes" id="UP000504607">
    <property type="component" value="Chromosome 11"/>
</dbReference>
<feature type="compositionally biased region" description="Acidic residues" evidence="2">
    <location>
        <begin position="84"/>
        <end position="112"/>
    </location>
</feature>
<keyword evidence="4" id="KW-1185">Reference proteome</keyword>
<feature type="domain" description="EF-hand" evidence="3">
    <location>
        <begin position="261"/>
        <end position="296"/>
    </location>
</feature>
<dbReference type="PROSITE" id="PS50222">
    <property type="entry name" value="EF_HAND_2"/>
    <property type="match status" value="1"/>
</dbReference>
<feature type="compositionally biased region" description="Basic and acidic residues" evidence="2">
    <location>
        <begin position="57"/>
        <end position="67"/>
    </location>
</feature>
<dbReference type="AlphaFoldDB" id="A0A6I9RWX4"/>
<dbReference type="InParanoid" id="A0A6I9RWX4"/>
<evidence type="ECO:0000259" key="3">
    <source>
        <dbReference type="PROSITE" id="PS50222"/>
    </source>
</evidence>
<dbReference type="Gene3D" id="1.10.238.10">
    <property type="entry name" value="EF-hand"/>
    <property type="match status" value="1"/>
</dbReference>
<dbReference type="PROSITE" id="PS00018">
    <property type="entry name" value="EF_HAND_1"/>
    <property type="match status" value="1"/>
</dbReference>
<gene>
    <name evidence="5" type="primary">LOC105054010</name>
</gene>
<protein>
    <submittedName>
        <fullName evidence="5">Myelin transcription factor 1-like protein</fullName>
    </submittedName>
</protein>
<dbReference type="OrthoDB" id="293868at2759"/>